<sequence>MQSQNKFLDDISRLATGAAGTVAGMGREMESRLKERLQEMVGGMDMVSREEFEAVKEMAANARAEADDLRARIEALEAGRQT</sequence>
<evidence type="ECO:0000313" key="3">
    <source>
        <dbReference type="Proteomes" id="UP000722336"/>
    </source>
</evidence>
<gene>
    <name evidence="2" type="ORF">KCG44_07960</name>
</gene>
<keyword evidence="3" id="KW-1185">Reference proteome</keyword>
<keyword evidence="1" id="KW-0175">Coiled coil</keyword>
<reference evidence="2 3" key="1">
    <citation type="submission" date="2021-04" db="EMBL/GenBank/DDBJ databases">
        <authorList>
            <person name="Pira H."/>
            <person name="Risdian C."/>
            <person name="Wink J."/>
        </authorList>
    </citation>
    <scope>NUCLEOTIDE SEQUENCE [LARGE SCALE GENOMIC DNA]</scope>
    <source>
        <strain evidence="2 3">WHA3</strain>
    </source>
</reference>
<dbReference type="Pfam" id="PF04380">
    <property type="entry name" value="BMFP"/>
    <property type="match status" value="1"/>
</dbReference>
<proteinExistence type="predicted"/>
<dbReference type="RefSeq" id="WP_218445426.1">
    <property type="nucleotide sequence ID" value="NZ_JAGSPA010000002.1"/>
</dbReference>
<comment type="caution">
    <text evidence="2">The sequence shown here is derived from an EMBL/GenBank/DDBJ whole genome shotgun (WGS) entry which is preliminary data.</text>
</comment>
<dbReference type="Proteomes" id="UP000722336">
    <property type="component" value="Unassembled WGS sequence"/>
</dbReference>
<dbReference type="EMBL" id="JAGSPA010000002">
    <property type="protein sequence ID" value="MBV7256719.1"/>
    <property type="molecule type" value="Genomic_DNA"/>
</dbReference>
<name>A0ABS6SE83_9SPHN</name>
<organism evidence="2 3">
    <name type="scientific">Pacificimonas pallii</name>
    <dbReference type="NCBI Taxonomy" id="2827236"/>
    <lineage>
        <taxon>Bacteria</taxon>
        <taxon>Pseudomonadati</taxon>
        <taxon>Pseudomonadota</taxon>
        <taxon>Alphaproteobacteria</taxon>
        <taxon>Sphingomonadales</taxon>
        <taxon>Sphingosinicellaceae</taxon>
        <taxon>Pacificimonas</taxon>
    </lineage>
</organism>
<evidence type="ECO:0000256" key="1">
    <source>
        <dbReference type="SAM" id="Coils"/>
    </source>
</evidence>
<dbReference type="InterPro" id="IPR007475">
    <property type="entry name" value="UbiK"/>
</dbReference>
<accession>A0ABS6SE83</accession>
<feature type="coiled-coil region" evidence="1">
    <location>
        <begin position="52"/>
        <end position="79"/>
    </location>
</feature>
<protein>
    <submittedName>
        <fullName evidence="2">Accessory factor UbiK family protein</fullName>
    </submittedName>
</protein>
<evidence type="ECO:0000313" key="2">
    <source>
        <dbReference type="EMBL" id="MBV7256719.1"/>
    </source>
</evidence>